<keyword evidence="1" id="KW-0880">Kelch repeat</keyword>
<organism evidence="4 5">
    <name type="scientific">Oryzias latipes</name>
    <name type="common">Japanese rice fish</name>
    <name type="synonym">Japanese killifish</name>
    <dbReference type="NCBI Taxonomy" id="8090"/>
    <lineage>
        <taxon>Eukaryota</taxon>
        <taxon>Metazoa</taxon>
        <taxon>Chordata</taxon>
        <taxon>Craniata</taxon>
        <taxon>Vertebrata</taxon>
        <taxon>Euteleostomi</taxon>
        <taxon>Actinopterygii</taxon>
        <taxon>Neopterygii</taxon>
        <taxon>Teleostei</taxon>
        <taxon>Neoteleostei</taxon>
        <taxon>Acanthomorphata</taxon>
        <taxon>Ovalentaria</taxon>
        <taxon>Atherinomorphae</taxon>
        <taxon>Beloniformes</taxon>
        <taxon>Adrianichthyidae</taxon>
        <taxon>Oryziinae</taxon>
        <taxon>Oryzias</taxon>
    </lineage>
</organism>
<reference evidence="4" key="4">
    <citation type="submission" date="2025-09" db="UniProtKB">
        <authorList>
            <consortium name="Ensembl"/>
        </authorList>
    </citation>
    <scope>IDENTIFICATION</scope>
    <source>
        <strain evidence="4">HNI</strain>
    </source>
</reference>
<dbReference type="SMART" id="SM00225">
    <property type="entry name" value="BTB"/>
    <property type="match status" value="1"/>
</dbReference>
<dbReference type="InterPro" id="IPR011705">
    <property type="entry name" value="BACK"/>
</dbReference>
<evidence type="ECO:0000256" key="1">
    <source>
        <dbReference type="ARBA" id="ARBA00022441"/>
    </source>
</evidence>
<dbReference type="InterPro" id="IPR011333">
    <property type="entry name" value="SKP1/BTB/POZ_sf"/>
</dbReference>
<sequence>MSSMCKKVLKEALFLEELSDVVIKVRDRDFKSHKILLCNSSLFFCDIFNNKPEVNVFYFPHVSSNVMGLVVEFFYSQSVQVTESTVQSLLETAELFKIKSIAQACCEFLQQKLSINNCISILTLAGHYVYADLWKKASLFILRHFQDVADFCPEFYTLPEEQLESFIENNELNVREERVVFEAVLRWINHAQEERRRLFPTLMSKVRLQQILDKYLVETVWPENMIRKNAHFVAMVTTTMRVLRNSNLVRPLPGPRQPAEVLLAFGGSNINLLANVIQLYNIRSNCWRVVCDKSICLPEFSKCVYTDGFIYCIGGLVGYTCLSSVIKFSVASQIWEEAGSMHEVRAQPTAVALNGFVYALGGWIEGQTLNSAERFEPSTNQWNFISPMEHRRADAGATTLNGKVYVFGGFILDEAQSSAECYNPETNQWTLIPHMEVARGAMGAIAYKDQIFVMGGYSNGMCLSNVDVYDPALMAWRTAAHMKSCCCSFGVALLENQLYVVGGFNSDEIHLSAVWRYDVENTTWNVVGDLAVPHGAISCCVVERIPYGAAFHI</sequence>
<dbReference type="Gene3D" id="1.25.40.420">
    <property type="match status" value="1"/>
</dbReference>
<evidence type="ECO:0000313" key="4">
    <source>
        <dbReference type="Ensembl" id="ENSORLP00020001816.1"/>
    </source>
</evidence>
<dbReference type="SUPFAM" id="SSF54695">
    <property type="entry name" value="POZ domain"/>
    <property type="match status" value="1"/>
</dbReference>
<dbReference type="AlphaFoldDB" id="A0A3P9K036"/>
<proteinExistence type="predicted"/>
<keyword evidence="2" id="KW-0677">Repeat</keyword>
<name>A0A3P9K036_ORYLA</name>
<evidence type="ECO:0000313" key="5">
    <source>
        <dbReference type="Proteomes" id="UP000265180"/>
    </source>
</evidence>
<dbReference type="SMART" id="SM00875">
    <property type="entry name" value="BACK"/>
    <property type="match status" value="1"/>
</dbReference>
<dbReference type="Pfam" id="PF00651">
    <property type="entry name" value="BTB"/>
    <property type="match status" value="1"/>
</dbReference>
<evidence type="ECO:0000259" key="3">
    <source>
        <dbReference type="PROSITE" id="PS50097"/>
    </source>
</evidence>
<dbReference type="InterPro" id="IPR015915">
    <property type="entry name" value="Kelch-typ_b-propeller"/>
</dbReference>
<evidence type="ECO:0000256" key="2">
    <source>
        <dbReference type="ARBA" id="ARBA00022737"/>
    </source>
</evidence>
<dbReference type="InterPro" id="IPR017096">
    <property type="entry name" value="BTB-kelch_protein"/>
</dbReference>
<feature type="domain" description="BTB" evidence="3">
    <location>
        <begin position="19"/>
        <end position="83"/>
    </location>
</feature>
<dbReference type="InterPro" id="IPR000210">
    <property type="entry name" value="BTB/POZ_dom"/>
</dbReference>
<dbReference type="Gene3D" id="2.120.10.80">
    <property type="entry name" value="Kelch-type beta propeller"/>
    <property type="match status" value="2"/>
</dbReference>
<dbReference type="Pfam" id="PF01344">
    <property type="entry name" value="Kelch_1"/>
    <property type="match status" value="1"/>
</dbReference>
<dbReference type="Gene3D" id="3.30.710.10">
    <property type="entry name" value="Potassium Channel Kv1.1, Chain A"/>
    <property type="match status" value="1"/>
</dbReference>
<dbReference type="FunFam" id="1.25.40.420:FF:000001">
    <property type="entry name" value="Kelch-like family member 12"/>
    <property type="match status" value="1"/>
</dbReference>
<dbReference type="Pfam" id="PF24681">
    <property type="entry name" value="Kelch_KLHDC2_KLHL20_DRC7"/>
    <property type="match status" value="1"/>
</dbReference>
<dbReference type="PROSITE" id="PS50097">
    <property type="entry name" value="BTB"/>
    <property type="match status" value="1"/>
</dbReference>
<dbReference type="Ensembl" id="ENSORLT00020012402.1">
    <property type="protein sequence ID" value="ENSORLP00020001816.1"/>
    <property type="gene ID" value="ENSORLG00020002527.1"/>
</dbReference>
<accession>A0A3P9K036</accession>
<reference evidence="4 5" key="2">
    <citation type="submission" date="2017-04" db="EMBL/GenBank/DDBJ databases">
        <title>CpG methylation of centromeres and impact of large insertions on vertebrate speciation.</title>
        <authorList>
            <person name="Ichikawa K."/>
            <person name="Yoshimura J."/>
            <person name="Morishita S."/>
        </authorList>
    </citation>
    <scope>NUCLEOTIDE SEQUENCE</scope>
    <source>
        <strain evidence="4 5">HNI</strain>
    </source>
</reference>
<reference key="1">
    <citation type="journal article" date="2007" name="Nature">
        <title>The medaka draft genome and insights into vertebrate genome evolution.</title>
        <authorList>
            <person name="Kasahara M."/>
            <person name="Naruse K."/>
            <person name="Sasaki S."/>
            <person name="Nakatani Y."/>
            <person name="Qu W."/>
            <person name="Ahsan B."/>
            <person name="Yamada T."/>
            <person name="Nagayasu Y."/>
            <person name="Doi K."/>
            <person name="Kasai Y."/>
            <person name="Jindo T."/>
            <person name="Kobayashi D."/>
            <person name="Shimada A."/>
            <person name="Toyoda A."/>
            <person name="Kuroki Y."/>
            <person name="Fujiyama A."/>
            <person name="Sasaki T."/>
            <person name="Shimizu A."/>
            <person name="Asakawa S."/>
            <person name="Shimizu N."/>
            <person name="Hashimoto S."/>
            <person name="Yang J."/>
            <person name="Lee Y."/>
            <person name="Matsushima K."/>
            <person name="Sugano S."/>
            <person name="Sakaizumi M."/>
            <person name="Narita T."/>
            <person name="Ohishi K."/>
            <person name="Haga S."/>
            <person name="Ohta F."/>
            <person name="Nomoto H."/>
            <person name="Nogata K."/>
            <person name="Morishita T."/>
            <person name="Endo T."/>
            <person name="Shin-I T."/>
            <person name="Takeda H."/>
            <person name="Morishita S."/>
            <person name="Kohara Y."/>
        </authorList>
    </citation>
    <scope>NUCLEOTIDE SEQUENCE [LARGE SCALE GENOMIC DNA]</scope>
    <source>
        <strain>Hd-rR</strain>
    </source>
</reference>
<dbReference type="SUPFAM" id="SSF117281">
    <property type="entry name" value="Kelch motif"/>
    <property type="match status" value="1"/>
</dbReference>
<dbReference type="Pfam" id="PF07707">
    <property type="entry name" value="BACK"/>
    <property type="match status" value="1"/>
</dbReference>
<dbReference type="InterPro" id="IPR006652">
    <property type="entry name" value="Kelch_1"/>
</dbReference>
<dbReference type="PANTHER" id="PTHR45632">
    <property type="entry name" value="LD33804P"/>
    <property type="match status" value="1"/>
</dbReference>
<dbReference type="SMART" id="SM00612">
    <property type="entry name" value="Kelch"/>
    <property type="match status" value="5"/>
</dbReference>
<reference evidence="4" key="3">
    <citation type="submission" date="2025-08" db="UniProtKB">
        <authorList>
            <consortium name="Ensembl"/>
        </authorList>
    </citation>
    <scope>IDENTIFICATION</scope>
    <source>
        <strain evidence="4">HNI</strain>
    </source>
</reference>
<protein>
    <recommendedName>
        <fullName evidence="3">BTB domain-containing protein</fullName>
    </recommendedName>
</protein>
<dbReference type="Proteomes" id="UP000265180">
    <property type="component" value="Chromosome 5"/>
</dbReference>
<dbReference type="PIRSF" id="PIRSF037037">
    <property type="entry name" value="Kelch-like_protein_gigaxonin"/>
    <property type="match status" value="1"/>
</dbReference>
<dbReference type="PANTHER" id="PTHR45632:SF3">
    <property type="entry name" value="KELCH-LIKE PROTEIN 32"/>
    <property type="match status" value="1"/>
</dbReference>